<sequence length="63" mass="7254">MLLLAEKAQDSDNCNQQYAQKQDPSVCIMKHYGKESVLDTARRNICNCIKGNEAIRLRRKIET</sequence>
<evidence type="ECO:0000313" key="1">
    <source>
        <dbReference type="EMBL" id="RGC12415.1"/>
    </source>
</evidence>
<protein>
    <submittedName>
        <fullName evidence="1">Uncharacterized protein</fullName>
    </submittedName>
</protein>
<reference evidence="1 2" key="1">
    <citation type="submission" date="2018-08" db="EMBL/GenBank/DDBJ databases">
        <title>A genome reference for cultivated species of the human gut microbiota.</title>
        <authorList>
            <person name="Zou Y."/>
            <person name="Xue W."/>
            <person name="Luo G."/>
        </authorList>
    </citation>
    <scope>NUCLEOTIDE SEQUENCE [LARGE SCALE GENOMIC DNA]</scope>
    <source>
        <strain evidence="1 2">OF01-2LB</strain>
    </source>
</reference>
<comment type="caution">
    <text evidence="1">The sequence shown here is derived from an EMBL/GenBank/DDBJ whole genome shotgun (WGS) entry which is preliminary data.</text>
</comment>
<organism evidence="1 2">
    <name type="scientific">Clostridium innocuum</name>
    <dbReference type="NCBI Taxonomy" id="1522"/>
    <lineage>
        <taxon>Bacteria</taxon>
        <taxon>Bacillati</taxon>
        <taxon>Bacillota</taxon>
        <taxon>Clostridia</taxon>
        <taxon>Eubacteriales</taxon>
        <taxon>Clostridiaceae</taxon>
        <taxon>Clostridium</taxon>
    </lineage>
</organism>
<gene>
    <name evidence="1" type="ORF">DXA38_16955</name>
</gene>
<accession>A0A3E2VNN8</accession>
<dbReference type="EMBL" id="QVEV01000031">
    <property type="protein sequence ID" value="RGC12415.1"/>
    <property type="molecule type" value="Genomic_DNA"/>
</dbReference>
<dbReference type="AlphaFoldDB" id="A0A3E2VNN8"/>
<name>A0A3E2VNN8_CLOIN</name>
<proteinExistence type="predicted"/>
<evidence type="ECO:0000313" key="2">
    <source>
        <dbReference type="Proteomes" id="UP000260025"/>
    </source>
</evidence>
<dbReference type="Proteomes" id="UP000260025">
    <property type="component" value="Unassembled WGS sequence"/>
</dbReference>